<protein>
    <recommendedName>
        <fullName evidence="4">Pherophorin domain-containing protein</fullName>
    </recommendedName>
</protein>
<feature type="compositionally biased region" description="Pro residues" evidence="1">
    <location>
        <begin position="413"/>
        <end position="528"/>
    </location>
</feature>
<reference evidence="2" key="1">
    <citation type="journal article" date="2020" name="bioRxiv">
        <title>Comparative genomics of Chlamydomonas.</title>
        <authorList>
            <person name="Craig R.J."/>
            <person name="Hasan A.R."/>
            <person name="Ness R.W."/>
            <person name="Keightley P.D."/>
        </authorList>
    </citation>
    <scope>NUCLEOTIDE SEQUENCE</scope>
    <source>
        <strain evidence="2">CCAP 11/173</strain>
    </source>
</reference>
<evidence type="ECO:0000313" key="3">
    <source>
        <dbReference type="Proteomes" id="UP000613740"/>
    </source>
</evidence>
<feature type="compositionally biased region" description="Pro residues" evidence="1">
    <location>
        <begin position="341"/>
        <end position="368"/>
    </location>
</feature>
<dbReference type="EMBL" id="JAEHOD010000024">
    <property type="protein sequence ID" value="KAG2446938.1"/>
    <property type="molecule type" value="Genomic_DNA"/>
</dbReference>
<dbReference type="Proteomes" id="UP000613740">
    <property type="component" value="Unassembled WGS sequence"/>
</dbReference>
<evidence type="ECO:0008006" key="4">
    <source>
        <dbReference type="Google" id="ProtNLM"/>
    </source>
</evidence>
<feature type="compositionally biased region" description="Basic and acidic residues" evidence="1">
    <location>
        <begin position="531"/>
        <end position="540"/>
    </location>
</feature>
<dbReference type="PRINTS" id="PR01217">
    <property type="entry name" value="PRICHEXTENSN"/>
</dbReference>
<name>A0A835WG91_9CHLO</name>
<gene>
    <name evidence="2" type="ORF">HYH02_008093</name>
</gene>
<feature type="compositionally biased region" description="Pro residues" evidence="1">
    <location>
        <begin position="264"/>
        <end position="325"/>
    </location>
</feature>
<evidence type="ECO:0000313" key="2">
    <source>
        <dbReference type="EMBL" id="KAG2446938.1"/>
    </source>
</evidence>
<feature type="compositionally biased region" description="Acidic residues" evidence="1">
    <location>
        <begin position="370"/>
        <end position="379"/>
    </location>
</feature>
<keyword evidence="3" id="KW-1185">Reference proteome</keyword>
<evidence type="ECO:0000256" key="1">
    <source>
        <dbReference type="SAM" id="MobiDB-lite"/>
    </source>
</evidence>
<sequence length="540" mass="54690">MQGMYSSCTPAHILGVSVGGKTWTDFAFDAERGVLSVTGLSPPKAPGRSLNVCVQLAGAGSCATAAGFCKQQPQPQSAAQNVPLAEPGGSDGSCFIEARVQEPAATAAAAGGCCPASVPQFVRYSGVSASVPFLLQLQLDGRSKRYSCAKLGKAKAARRAFLARIARAYESALGRPLRVGPPHWDSCGASTANLLQLTLAFQNARLAQLAAVLSHSVAILGNVTGDTGATLASIQLRNPVLQTSNSTATIGNGGGSNISAHGAPPSPASPSPPPPSPQPRSPQPPSPSPPPPSPEPQPPSPPSPNPPPSPPKPPSPPQPPKPPNPALFSVAFTQDMIYSPDKPPPPAAPLPPPAPPAAPRPPPKPPLSPGDEEFIEPEGGDGTVIVIPPHFTGGDGDLWVISSLPCSLTPEGCPDPPPSPPDLPSPPPDPPSPPSPPSPPPEPPAPPPDPPSPDPPSPEPPSPSPPPEPPSPPPEPPSPDPPSPDPPSPEPPSPDPPSPDPPSPEPPSPKPPSPKPPLPPPPPPPPPPEGEEGKEQNPWG</sequence>
<comment type="caution">
    <text evidence="2">The sequence shown here is derived from an EMBL/GenBank/DDBJ whole genome shotgun (WGS) entry which is preliminary data.</text>
</comment>
<organism evidence="2 3">
    <name type="scientific">Chlamydomonas schloesseri</name>
    <dbReference type="NCBI Taxonomy" id="2026947"/>
    <lineage>
        <taxon>Eukaryota</taxon>
        <taxon>Viridiplantae</taxon>
        <taxon>Chlorophyta</taxon>
        <taxon>core chlorophytes</taxon>
        <taxon>Chlorophyceae</taxon>
        <taxon>CS clade</taxon>
        <taxon>Chlamydomonadales</taxon>
        <taxon>Chlamydomonadaceae</taxon>
        <taxon>Chlamydomonas</taxon>
    </lineage>
</organism>
<proteinExistence type="predicted"/>
<feature type="region of interest" description="Disordered" evidence="1">
    <location>
        <begin position="245"/>
        <end position="540"/>
    </location>
</feature>
<accession>A0A835WG91</accession>
<dbReference type="AlphaFoldDB" id="A0A835WG91"/>